<keyword evidence="1" id="KW-0812">Transmembrane</keyword>
<keyword evidence="3" id="KW-1185">Reference proteome</keyword>
<protein>
    <submittedName>
        <fullName evidence="2">Pr6Pr family membrane protein</fullName>
    </submittedName>
</protein>
<gene>
    <name evidence="2" type="ORF">PSQ19_06550</name>
</gene>
<sequence length="212" mass="23644">MNARTLLTWLGLLVGVCALVLQFWLAIPLYLSKGKDLPGALGTFFAFYTILTNITLVLIYSSAIWSGRPMSLFRHPTVRAMMAANITLVFLFVYFVLSKTYAFSGLSLLVDNLLHYVTPVIYVLWWLTTQKHGQLRWESLPAMLAPTLVYFLAILARGVWVNEYPYPILDVTTLGYGAVWINAVVMTVALGALCLIVIALDRALARSPRTAP</sequence>
<feature type="transmembrane region" description="Helical" evidence="1">
    <location>
        <begin position="103"/>
        <end position="127"/>
    </location>
</feature>
<name>A0ABY7YQV5_9HYPH</name>
<keyword evidence="1" id="KW-0472">Membrane</keyword>
<dbReference type="RefSeq" id="WP_282220103.1">
    <property type="nucleotide sequence ID" value="NZ_CP118246.1"/>
</dbReference>
<dbReference type="InterPro" id="IPR049713">
    <property type="entry name" value="Pr6Pr-like"/>
</dbReference>
<proteinExistence type="predicted"/>
<dbReference type="NCBIfam" id="NF038065">
    <property type="entry name" value="Pr6Pr"/>
    <property type="match status" value="1"/>
</dbReference>
<accession>A0ABY7YQV5</accession>
<feature type="transmembrane region" description="Helical" evidence="1">
    <location>
        <begin position="7"/>
        <end position="31"/>
    </location>
</feature>
<dbReference type="EMBL" id="CP118246">
    <property type="protein sequence ID" value="WDR03713.1"/>
    <property type="molecule type" value="Genomic_DNA"/>
</dbReference>
<evidence type="ECO:0000256" key="1">
    <source>
        <dbReference type="SAM" id="Phobius"/>
    </source>
</evidence>
<feature type="transmembrane region" description="Helical" evidence="1">
    <location>
        <begin position="77"/>
        <end position="97"/>
    </location>
</feature>
<dbReference type="Proteomes" id="UP001220530">
    <property type="component" value="Chromosome"/>
</dbReference>
<organism evidence="2 3">
    <name type="scientific">Devosia algicola</name>
    <dbReference type="NCBI Taxonomy" id="3026418"/>
    <lineage>
        <taxon>Bacteria</taxon>
        <taxon>Pseudomonadati</taxon>
        <taxon>Pseudomonadota</taxon>
        <taxon>Alphaproteobacteria</taxon>
        <taxon>Hyphomicrobiales</taxon>
        <taxon>Devosiaceae</taxon>
        <taxon>Devosia</taxon>
    </lineage>
</organism>
<reference evidence="2 3" key="1">
    <citation type="submission" date="2023-02" db="EMBL/GenBank/DDBJ databases">
        <title>Devosia algicola sp. nov., isolated from the phycosphere of marine algae.</title>
        <authorList>
            <person name="Kim J.M."/>
            <person name="Lee J.K."/>
            <person name="Choi B.J."/>
            <person name="Bayburt H."/>
            <person name="Jeon C.O."/>
        </authorList>
    </citation>
    <scope>NUCLEOTIDE SEQUENCE [LARGE SCALE GENOMIC DNA]</scope>
    <source>
        <strain evidence="2 3">G20-9</strain>
    </source>
</reference>
<feature type="transmembrane region" description="Helical" evidence="1">
    <location>
        <begin position="180"/>
        <end position="200"/>
    </location>
</feature>
<feature type="transmembrane region" description="Helical" evidence="1">
    <location>
        <begin position="43"/>
        <end position="65"/>
    </location>
</feature>
<keyword evidence="1" id="KW-1133">Transmembrane helix</keyword>
<evidence type="ECO:0000313" key="2">
    <source>
        <dbReference type="EMBL" id="WDR03713.1"/>
    </source>
</evidence>
<evidence type="ECO:0000313" key="3">
    <source>
        <dbReference type="Proteomes" id="UP001220530"/>
    </source>
</evidence>
<feature type="transmembrane region" description="Helical" evidence="1">
    <location>
        <begin position="139"/>
        <end position="160"/>
    </location>
</feature>